<evidence type="ECO:0000256" key="1">
    <source>
        <dbReference type="SAM" id="MobiDB-lite"/>
    </source>
</evidence>
<dbReference type="Proteomes" id="UP000011713">
    <property type="component" value="Unassembled WGS sequence"/>
</dbReference>
<proteinExistence type="predicted"/>
<protein>
    <submittedName>
        <fullName evidence="2">Uncharacterized protein</fullName>
    </submittedName>
</protein>
<dbReference type="VEuPathDB" id="FungiDB:HpaG814106"/>
<accession>M4C4T6</accession>
<feature type="compositionally biased region" description="Basic residues" evidence="1">
    <location>
        <begin position="106"/>
        <end position="117"/>
    </location>
</feature>
<feature type="compositionally biased region" description="Low complexity" evidence="1">
    <location>
        <begin position="173"/>
        <end position="188"/>
    </location>
</feature>
<reference evidence="3" key="1">
    <citation type="journal article" date="2010" name="Science">
        <title>Signatures of adaptation to obligate biotrophy in the Hyaloperonospora arabidopsidis genome.</title>
        <authorList>
            <person name="Baxter L."/>
            <person name="Tripathy S."/>
            <person name="Ishaque N."/>
            <person name="Boot N."/>
            <person name="Cabral A."/>
            <person name="Kemen E."/>
            <person name="Thines M."/>
            <person name="Ah-Fong A."/>
            <person name="Anderson R."/>
            <person name="Badejoko W."/>
            <person name="Bittner-Eddy P."/>
            <person name="Boore J.L."/>
            <person name="Chibucos M.C."/>
            <person name="Coates M."/>
            <person name="Dehal P."/>
            <person name="Delehaunty K."/>
            <person name="Dong S."/>
            <person name="Downton P."/>
            <person name="Dumas B."/>
            <person name="Fabro G."/>
            <person name="Fronick C."/>
            <person name="Fuerstenberg S.I."/>
            <person name="Fulton L."/>
            <person name="Gaulin E."/>
            <person name="Govers F."/>
            <person name="Hughes L."/>
            <person name="Humphray S."/>
            <person name="Jiang R.H."/>
            <person name="Judelson H."/>
            <person name="Kamoun S."/>
            <person name="Kyung K."/>
            <person name="Meijer H."/>
            <person name="Minx P."/>
            <person name="Morris P."/>
            <person name="Nelson J."/>
            <person name="Phuntumart V."/>
            <person name="Qutob D."/>
            <person name="Rehmany A."/>
            <person name="Rougon-Cardoso A."/>
            <person name="Ryden P."/>
            <person name="Torto-Alalibo T."/>
            <person name="Studholme D."/>
            <person name="Wang Y."/>
            <person name="Win J."/>
            <person name="Wood J."/>
            <person name="Clifton S.W."/>
            <person name="Rogers J."/>
            <person name="Van den Ackerveken G."/>
            <person name="Jones J.D."/>
            <person name="McDowell J.M."/>
            <person name="Beynon J."/>
            <person name="Tyler B.M."/>
        </authorList>
    </citation>
    <scope>NUCLEOTIDE SEQUENCE [LARGE SCALE GENOMIC DNA]</scope>
    <source>
        <strain evidence="3">Emoy2</strain>
    </source>
</reference>
<reference evidence="2" key="2">
    <citation type="submission" date="2015-06" db="UniProtKB">
        <authorList>
            <consortium name="EnsemblProtists"/>
        </authorList>
    </citation>
    <scope>IDENTIFICATION</scope>
    <source>
        <strain evidence="2">Emoy2</strain>
    </source>
</reference>
<name>M4C4T6_HYAAE</name>
<dbReference type="HOGENOM" id="CLU_1087583_0_0_1"/>
<dbReference type="EMBL" id="JH598248">
    <property type="status" value="NOT_ANNOTATED_CDS"/>
    <property type="molecule type" value="Genomic_DNA"/>
</dbReference>
<feature type="compositionally biased region" description="Low complexity" evidence="1">
    <location>
        <begin position="146"/>
        <end position="163"/>
    </location>
</feature>
<keyword evidence="3" id="KW-1185">Reference proteome</keyword>
<feature type="region of interest" description="Disordered" evidence="1">
    <location>
        <begin position="75"/>
        <end position="256"/>
    </location>
</feature>
<dbReference type="EnsemblProtists" id="HpaT814106">
    <property type="protein sequence ID" value="HpaP814106"/>
    <property type="gene ID" value="HpaG814106"/>
</dbReference>
<evidence type="ECO:0000313" key="3">
    <source>
        <dbReference type="Proteomes" id="UP000011713"/>
    </source>
</evidence>
<organism evidence="2 3">
    <name type="scientific">Hyaloperonospora arabidopsidis (strain Emoy2)</name>
    <name type="common">Downy mildew agent</name>
    <name type="synonym">Peronospora arabidopsidis</name>
    <dbReference type="NCBI Taxonomy" id="559515"/>
    <lineage>
        <taxon>Eukaryota</taxon>
        <taxon>Sar</taxon>
        <taxon>Stramenopiles</taxon>
        <taxon>Oomycota</taxon>
        <taxon>Peronosporomycetes</taxon>
        <taxon>Peronosporales</taxon>
        <taxon>Peronosporaceae</taxon>
        <taxon>Hyaloperonospora</taxon>
    </lineage>
</organism>
<evidence type="ECO:0000313" key="2">
    <source>
        <dbReference type="EnsemblProtists" id="HpaP814106"/>
    </source>
</evidence>
<dbReference type="InParanoid" id="M4C4T6"/>
<sequence>MSQRNLGTIKTDRDCFAAQISDLMTQRDRLNLDVADRDADRGQLVKKMGELKVEHDQALRSKESLFTRMAGLVSSASPSALPAPAAPPRKYTPLRHKRSPPNSKSGKPKTKRVRRTRSSPGRSAYPYPFNSRSPSSDRSEGSDQVDSSAADTDDSLLAALSSSRYAARHGTASPSKKPSTTPNSPPISVDSPSPEHQLQGSPSRRSMVDLFGEPSSDSEGDLSLSGDSRSPCNSLLTPEEFSALPDTHIPRDRVPR</sequence>
<feature type="compositionally biased region" description="Low complexity" evidence="1">
    <location>
        <begin position="212"/>
        <end position="231"/>
    </location>
</feature>
<dbReference type="AlphaFoldDB" id="M4C4T6"/>
<feature type="compositionally biased region" description="Polar residues" evidence="1">
    <location>
        <begin position="190"/>
        <end position="204"/>
    </location>
</feature>